<evidence type="ECO:0000313" key="2">
    <source>
        <dbReference type="Proteomes" id="UP000029482"/>
    </source>
</evidence>
<keyword evidence="1" id="KW-0614">Plasmid</keyword>
<dbReference type="Proteomes" id="UP000029482">
    <property type="component" value="Plasmid pSglau1"/>
</dbReference>
<name>A0A089XKJ7_STRGA</name>
<dbReference type="AlphaFoldDB" id="A0A089XKJ7"/>
<dbReference type="EMBL" id="CP009439">
    <property type="protein sequence ID" value="AIS02482.1"/>
    <property type="molecule type" value="Genomic_DNA"/>
</dbReference>
<sequence>MRMSFRTGGPLIEGSWADGEVALRKFRAFVYARQCARVSITLEVDAGQEREPLRT</sequence>
<dbReference type="HOGENOM" id="CLU_3030467_0_0_11"/>
<geneLocation type="plasmid" evidence="1 2">
    <name>pSglau1</name>
</geneLocation>
<proteinExistence type="predicted"/>
<gene>
    <name evidence="1" type="ORF">SGLAU_32750</name>
</gene>
<protein>
    <submittedName>
        <fullName evidence="1">Uncharacterized protein</fullName>
    </submittedName>
</protein>
<dbReference type="KEGG" id="sgu:SGLAU_32750"/>
<keyword evidence="2" id="KW-1185">Reference proteome</keyword>
<accession>A0A089XKJ7</accession>
<evidence type="ECO:0000313" key="1">
    <source>
        <dbReference type="EMBL" id="AIS02482.1"/>
    </source>
</evidence>
<organism evidence="1 2">
    <name type="scientific">Streptomyces glaucescens</name>
    <dbReference type="NCBI Taxonomy" id="1907"/>
    <lineage>
        <taxon>Bacteria</taxon>
        <taxon>Bacillati</taxon>
        <taxon>Actinomycetota</taxon>
        <taxon>Actinomycetes</taxon>
        <taxon>Kitasatosporales</taxon>
        <taxon>Streptomycetaceae</taxon>
        <taxon>Streptomyces</taxon>
    </lineage>
</organism>
<reference evidence="2" key="1">
    <citation type="journal article" date="2015" name="J. Biotechnol.">
        <title>Complete genome sequence of the actinobacterium Streptomyces glaucescens GLA.O (DSM 40922) consisting of a linear chromosome and one linear plasmid.</title>
        <authorList>
            <person name="Ortseifen V."/>
            <person name="Winkler A."/>
            <person name="Albersmeier A."/>
            <person name="Wendler S."/>
            <person name="Puhler A."/>
            <person name="Kalinowski J."/>
            <person name="Ruckert C."/>
        </authorList>
    </citation>
    <scope>NUCLEOTIDE SEQUENCE [LARGE SCALE GENOMIC DNA]</scope>
    <source>
        <strain evidence="2">DSM 40922 / GLA O</strain>
        <plasmid evidence="2">pSglau1</plasmid>
    </source>
</reference>